<name>A0A0A9TXZ8_ARUDO</name>
<protein>
    <submittedName>
        <fullName evidence="1">Uncharacterized protein</fullName>
    </submittedName>
</protein>
<accession>A0A0A9TXZ8</accession>
<reference evidence="1" key="2">
    <citation type="journal article" date="2015" name="Data Brief">
        <title>Shoot transcriptome of the giant reed, Arundo donax.</title>
        <authorList>
            <person name="Barrero R.A."/>
            <person name="Guerrero F.D."/>
            <person name="Moolhuijzen P."/>
            <person name="Goolsby J.A."/>
            <person name="Tidwell J."/>
            <person name="Bellgard S.E."/>
            <person name="Bellgard M.I."/>
        </authorList>
    </citation>
    <scope>NUCLEOTIDE SEQUENCE</scope>
    <source>
        <tissue evidence="1">Shoot tissue taken approximately 20 cm above the soil surface</tissue>
    </source>
</reference>
<sequence>MAKGPTASRASFSSQRAPRSAPHMRRSPAPPAASRSSVCIELLRLH</sequence>
<organism evidence="1">
    <name type="scientific">Arundo donax</name>
    <name type="common">Giant reed</name>
    <name type="synonym">Donax arundinaceus</name>
    <dbReference type="NCBI Taxonomy" id="35708"/>
    <lineage>
        <taxon>Eukaryota</taxon>
        <taxon>Viridiplantae</taxon>
        <taxon>Streptophyta</taxon>
        <taxon>Embryophyta</taxon>
        <taxon>Tracheophyta</taxon>
        <taxon>Spermatophyta</taxon>
        <taxon>Magnoliopsida</taxon>
        <taxon>Liliopsida</taxon>
        <taxon>Poales</taxon>
        <taxon>Poaceae</taxon>
        <taxon>PACMAD clade</taxon>
        <taxon>Arundinoideae</taxon>
        <taxon>Arundineae</taxon>
        <taxon>Arundo</taxon>
    </lineage>
</organism>
<dbReference type="AlphaFoldDB" id="A0A0A9TXZ8"/>
<proteinExistence type="predicted"/>
<reference evidence="1" key="1">
    <citation type="submission" date="2014-09" db="EMBL/GenBank/DDBJ databases">
        <authorList>
            <person name="Magalhaes I.L.F."/>
            <person name="Oliveira U."/>
            <person name="Santos F.R."/>
            <person name="Vidigal T.H.D.A."/>
            <person name="Brescovit A.D."/>
            <person name="Santos A.J."/>
        </authorList>
    </citation>
    <scope>NUCLEOTIDE SEQUENCE</scope>
    <source>
        <tissue evidence="1">Shoot tissue taken approximately 20 cm above the soil surface</tissue>
    </source>
</reference>
<dbReference type="EMBL" id="GBRH01280122">
    <property type="protein sequence ID" value="JAD17773.1"/>
    <property type="molecule type" value="Transcribed_RNA"/>
</dbReference>
<evidence type="ECO:0000313" key="1">
    <source>
        <dbReference type="EMBL" id="JAD17773.1"/>
    </source>
</evidence>